<reference evidence="7" key="1">
    <citation type="submission" date="2022-04" db="EMBL/GenBank/DDBJ databases">
        <title>Paenibacillus mangrovi sp. nov., a novel endophytic bacterium isolated from bark of Kandelia candel.</title>
        <authorList>
            <person name="Tuo L."/>
        </authorList>
    </citation>
    <scope>NUCLEOTIDE SEQUENCE</scope>
    <source>
        <strain evidence="7">KQZ6P-2</strain>
    </source>
</reference>
<dbReference type="Proteomes" id="UP001139347">
    <property type="component" value="Unassembled WGS sequence"/>
</dbReference>
<dbReference type="PANTHER" id="PTHR34273:SF2">
    <property type="entry name" value="METHYLTHIORIBOSE KINASE"/>
    <property type="match status" value="1"/>
</dbReference>
<dbReference type="Gene3D" id="3.90.1200.10">
    <property type="match status" value="1"/>
</dbReference>
<evidence type="ECO:0000256" key="2">
    <source>
        <dbReference type="ARBA" id="ARBA00022679"/>
    </source>
</evidence>
<feature type="domain" description="Aminoglycoside phosphotransferase" evidence="6">
    <location>
        <begin position="26"/>
        <end position="236"/>
    </location>
</feature>
<evidence type="ECO:0000259" key="6">
    <source>
        <dbReference type="Pfam" id="PF01636"/>
    </source>
</evidence>
<evidence type="ECO:0000256" key="1">
    <source>
        <dbReference type="ARBA" id="ARBA00010165"/>
    </source>
</evidence>
<dbReference type="Pfam" id="PF01636">
    <property type="entry name" value="APH"/>
    <property type="match status" value="1"/>
</dbReference>
<dbReference type="GO" id="GO:0005524">
    <property type="term" value="F:ATP binding"/>
    <property type="evidence" value="ECO:0007669"/>
    <property type="project" value="UniProtKB-KW"/>
</dbReference>
<proteinExistence type="inferred from homology"/>
<dbReference type="SUPFAM" id="SSF56112">
    <property type="entry name" value="Protein kinase-like (PK-like)"/>
    <property type="match status" value="1"/>
</dbReference>
<keyword evidence="2" id="KW-0808">Transferase</keyword>
<evidence type="ECO:0000313" key="8">
    <source>
        <dbReference type="Proteomes" id="UP001139347"/>
    </source>
</evidence>
<organism evidence="7 8">
    <name type="scientific">Paenibacillus mangrovi</name>
    <dbReference type="NCBI Taxonomy" id="2931978"/>
    <lineage>
        <taxon>Bacteria</taxon>
        <taxon>Bacillati</taxon>
        <taxon>Bacillota</taxon>
        <taxon>Bacilli</taxon>
        <taxon>Bacillales</taxon>
        <taxon>Paenibacillaceae</taxon>
        <taxon>Paenibacillus</taxon>
    </lineage>
</organism>
<keyword evidence="8" id="KW-1185">Reference proteome</keyword>
<keyword evidence="4" id="KW-0418">Kinase</keyword>
<gene>
    <name evidence="7" type="ORF">MUG84_17900</name>
</gene>
<keyword evidence="3" id="KW-0547">Nucleotide-binding</keyword>
<dbReference type="RefSeq" id="WP_244727233.1">
    <property type="nucleotide sequence ID" value="NZ_JALIRP010000007.1"/>
</dbReference>
<sequence length="328" mass="37904">MLISSEEVKEYVIKTRLIHPDHEAVVEQLAGGVSCQVWKITCGETRLVLKQALAKLNVQAEWYSDVNRIVREVQAMKFLTQLLPENSLPQIVHEDPNEHLYVMTCAPEGAKTWKSVLMEGRFSVEVARQAGELLRMMHFNSRTAPLEQIKVFQDLSYFEQLRVDPFYVYLKRLYPQLQSEIDDLIWELTENSSCIVHGDFSPKNMLVDDNDRMILLDYEVAHWGNPVFDVAFLLTHLLLKGWGLKRERESYALIQAFMNEYQLETRHLLPHIGLLLLARLDGKSTVDYIKDELIDIIRSTAIAWIQSTSVENPLPVIEKALKGEPERE</sequence>
<protein>
    <submittedName>
        <fullName evidence="7">Aminoglycoside phosphotransferase family protein</fullName>
    </submittedName>
</protein>
<dbReference type="EMBL" id="JALIRP010000007">
    <property type="protein sequence ID" value="MCJ8013600.1"/>
    <property type="molecule type" value="Genomic_DNA"/>
</dbReference>
<dbReference type="InterPro" id="IPR011009">
    <property type="entry name" value="Kinase-like_dom_sf"/>
</dbReference>
<dbReference type="PANTHER" id="PTHR34273">
    <property type="entry name" value="METHYLTHIORIBOSE KINASE"/>
    <property type="match status" value="1"/>
</dbReference>
<dbReference type="Gene3D" id="3.30.200.20">
    <property type="entry name" value="Phosphorylase Kinase, domain 1"/>
    <property type="match status" value="1"/>
</dbReference>
<name>A0A9X1WTF9_9BACL</name>
<evidence type="ECO:0000256" key="3">
    <source>
        <dbReference type="ARBA" id="ARBA00022741"/>
    </source>
</evidence>
<dbReference type="GO" id="GO:0016301">
    <property type="term" value="F:kinase activity"/>
    <property type="evidence" value="ECO:0007669"/>
    <property type="project" value="UniProtKB-KW"/>
</dbReference>
<dbReference type="InterPro" id="IPR002575">
    <property type="entry name" value="Aminoglycoside_PTrfase"/>
</dbReference>
<evidence type="ECO:0000256" key="5">
    <source>
        <dbReference type="ARBA" id="ARBA00022840"/>
    </source>
</evidence>
<comment type="caution">
    <text evidence="7">The sequence shown here is derived from an EMBL/GenBank/DDBJ whole genome shotgun (WGS) entry which is preliminary data.</text>
</comment>
<keyword evidence="5" id="KW-0067">ATP-binding</keyword>
<evidence type="ECO:0000256" key="4">
    <source>
        <dbReference type="ARBA" id="ARBA00022777"/>
    </source>
</evidence>
<evidence type="ECO:0000313" key="7">
    <source>
        <dbReference type="EMBL" id="MCJ8013600.1"/>
    </source>
</evidence>
<accession>A0A9X1WTF9</accession>
<dbReference type="AlphaFoldDB" id="A0A9X1WTF9"/>
<comment type="similarity">
    <text evidence="1">Belongs to the methylthioribose kinase family.</text>
</comment>